<protein>
    <submittedName>
        <fullName evidence="4">PLP-dependent transferase</fullName>
    </submittedName>
</protein>
<evidence type="ECO:0000256" key="1">
    <source>
        <dbReference type="ARBA" id="ARBA00008954"/>
    </source>
</evidence>
<dbReference type="GO" id="GO:0005829">
    <property type="term" value="C:cytosol"/>
    <property type="evidence" value="ECO:0007669"/>
    <property type="project" value="TreeGrafter"/>
</dbReference>
<dbReference type="InterPro" id="IPR015421">
    <property type="entry name" value="PyrdxlP-dep_Trfase_major"/>
</dbReference>
<evidence type="ECO:0000256" key="3">
    <source>
        <dbReference type="RuleBase" id="RU003560"/>
    </source>
</evidence>
<dbReference type="PANTHER" id="PTHR43094:SF1">
    <property type="entry name" value="AMINOTRANSFERASE CLASS-III"/>
    <property type="match status" value="1"/>
</dbReference>
<gene>
    <name evidence="4" type="ORF">BDW02DRAFT_501426</name>
</gene>
<dbReference type="Gene3D" id="3.90.1150.10">
    <property type="entry name" value="Aspartate Aminotransferase, domain 1"/>
    <property type="match status" value="1"/>
</dbReference>
<dbReference type="GO" id="GO:0030170">
    <property type="term" value="F:pyridoxal phosphate binding"/>
    <property type="evidence" value="ECO:0007669"/>
    <property type="project" value="InterPro"/>
</dbReference>
<keyword evidence="4" id="KW-0808">Transferase</keyword>
<dbReference type="InterPro" id="IPR005814">
    <property type="entry name" value="Aminotrans_3"/>
</dbReference>
<dbReference type="InterPro" id="IPR015424">
    <property type="entry name" value="PyrdxlP-dep_Trfase"/>
</dbReference>
<dbReference type="CDD" id="cd00610">
    <property type="entry name" value="OAT_like"/>
    <property type="match status" value="1"/>
</dbReference>
<dbReference type="Gene3D" id="3.40.640.10">
    <property type="entry name" value="Type I PLP-dependent aspartate aminotransferase-like (Major domain)"/>
    <property type="match status" value="1"/>
</dbReference>
<reference evidence="4" key="1">
    <citation type="submission" date="2020-01" db="EMBL/GenBank/DDBJ databases">
        <authorList>
            <consortium name="DOE Joint Genome Institute"/>
            <person name="Haridas S."/>
            <person name="Albert R."/>
            <person name="Binder M."/>
            <person name="Bloem J."/>
            <person name="Labutti K."/>
            <person name="Salamov A."/>
            <person name="Andreopoulos B."/>
            <person name="Baker S.E."/>
            <person name="Barry K."/>
            <person name="Bills G."/>
            <person name="Bluhm B.H."/>
            <person name="Cannon C."/>
            <person name="Castanera R."/>
            <person name="Culley D.E."/>
            <person name="Daum C."/>
            <person name="Ezra D."/>
            <person name="Gonzalez J.B."/>
            <person name="Henrissat B."/>
            <person name="Kuo A."/>
            <person name="Liang C."/>
            <person name="Lipzen A."/>
            <person name="Lutzoni F."/>
            <person name="Magnuson J."/>
            <person name="Mondo S."/>
            <person name="Nolan M."/>
            <person name="Ohm R."/>
            <person name="Pangilinan J."/>
            <person name="Park H.-J."/>
            <person name="Ramirez L."/>
            <person name="Alfaro M."/>
            <person name="Sun H."/>
            <person name="Tritt A."/>
            <person name="Yoshinaga Y."/>
            <person name="Zwiers L.-H."/>
            <person name="Turgeon B.G."/>
            <person name="Goodwin S.B."/>
            <person name="Spatafora J.W."/>
            <person name="Crous P.W."/>
            <person name="Grigoriev I.V."/>
        </authorList>
    </citation>
    <scope>NUCLEOTIDE SEQUENCE</scope>
    <source>
        <strain evidence="4">P77</strain>
    </source>
</reference>
<accession>A0A6A5K748</accession>
<dbReference type="SUPFAM" id="SSF53383">
    <property type="entry name" value="PLP-dependent transferases"/>
    <property type="match status" value="1"/>
</dbReference>
<organism evidence="4 5">
    <name type="scientific">Decorospora gaudefroyi</name>
    <dbReference type="NCBI Taxonomy" id="184978"/>
    <lineage>
        <taxon>Eukaryota</taxon>
        <taxon>Fungi</taxon>
        <taxon>Dikarya</taxon>
        <taxon>Ascomycota</taxon>
        <taxon>Pezizomycotina</taxon>
        <taxon>Dothideomycetes</taxon>
        <taxon>Pleosporomycetidae</taxon>
        <taxon>Pleosporales</taxon>
        <taxon>Pleosporineae</taxon>
        <taxon>Pleosporaceae</taxon>
        <taxon>Decorospora</taxon>
    </lineage>
</organism>
<dbReference type="InterPro" id="IPR015422">
    <property type="entry name" value="PyrdxlP-dep_Trfase_small"/>
</dbReference>
<dbReference type="PANTHER" id="PTHR43094">
    <property type="entry name" value="AMINOTRANSFERASE"/>
    <property type="match status" value="1"/>
</dbReference>
<dbReference type="EMBL" id="ML975325">
    <property type="protein sequence ID" value="KAF1833108.1"/>
    <property type="molecule type" value="Genomic_DNA"/>
</dbReference>
<dbReference type="Proteomes" id="UP000800040">
    <property type="component" value="Unassembled WGS sequence"/>
</dbReference>
<proteinExistence type="inferred from homology"/>
<evidence type="ECO:0000313" key="5">
    <source>
        <dbReference type="Proteomes" id="UP000800040"/>
    </source>
</evidence>
<evidence type="ECO:0000313" key="4">
    <source>
        <dbReference type="EMBL" id="KAF1833108.1"/>
    </source>
</evidence>
<name>A0A6A5K748_9PLEO</name>
<keyword evidence="5" id="KW-1185">Reference proteome</keyword>
<dbReference type="GO" id="GO:0008483">
    <property type="term" value="F:transaminase activity"/>
    <property type="evidence" value="ECO:0007669"/>
    <property type="project" value="InterPro"/>
</dbReference>
<keyword evidence="2 3" id="KW-0663">Pyridoxal phosphate</keyword>
<comment type="similarity">
    <text evidence="1 3">Belongs to the class-III pyridoxal-phosphate-dependent aminotransferase family.</text>
</comment>
<evidence type="ECO:0000256" key="2">
    <source>
        <dbReference type="ARBA" id="ARBA00022898"/>
    </source>
</evidence>
<sequence length="478" mass="52488">MTSRRASLRTSAVNSVSTVKSTIRNCLFNKNISGRPLRVAIRGTRHSYEFNDGTVIYDASGGASVASLGRRQKRVEAGVMKQMQLGLSYVPSLAFDTPIVQNLAQCMIASTDGKMSKAIFFGSGSEASEAGQKLTVQYHAKEKSNPQPSRTKFIARKQSYHGATLGALDLSGHEARKTLYRGILANNMHLLPPCNPYRNRSGGQTDEEYVQERKAELVEKITELGPETVAGFILEPVVGAALGCVPAVPGYLKAMREVCDEYDILLIFDEVMCGMGRTGYMHAWQQEDVVPDIQLLGKGLAAGFQAISGVLIGHKVAATFENGPSNGAFWHGQTFQNLPVSCAAAVAVHHIIMDDKLLENVREKGQLLERGLRKRLGDHRYVGDIRGCGLFWGLEFVLDKDSKKPFPPTYAINEEIYQWGLRNGIHVYPGAGSADGKSGDHIMISPAFDVTNEEIDFIVDRVAKVVEDYFDNFDLKHT</sequence>
<dbReference type="Pfam" id="PF00202">
    <property type="entry name" value="Aminotran_3"/>
    <property type="match status" value="1"/>
</dbReference>
<dbReference type="OrthoDB" id="5419315at2759"/>
<dbReference type="AlphaFoldDB" id="A0A6A5K748"/>